<feature type="non-terminal residue" evidence="2">
    <location>
        <position position="1"/>
    </location>
</feature>
<proteinExistence type="predicted"/>
<evidence type="ECO:0000313" key="2">
    <source>
        <dbReference type="EMBL" id="SVE09076.1"/>
    </source>
</evidence>
<dbReference type="InterPro" id="IPR027039">
    <property type="entry name" value="Crtac1"/>
</dbReference>
<dbReference type="InterPro" id="IPR028994">
    <property type="entry name" value="Integrin_alpha_N"/>
</dbReference>
<organism evidence="2">
    <name type="scientific">marine metagenome</name>
    <dbReference type="NCBI Taxonomy" id="408172"/>
    <lineage>
        <taxon>unclassified sequences</taxon>
        <taxon>metagenomes</taxon>
        <taxon>ecological metagenomes</taxon>
    </lineage>
</organism>
<dbReference type="Pfam" id="PF07593">
    <property type="entry name" value="UnbV_ASPIC"/>
    <property type="match status" value="1"/>
</dbReference>
<dbReference type="PANTHER" id="PTHR16026">
    <property type="entry name" value="CARTILAGE ACIDIC PROTEIN 1"/>
    <property type="match status" value="1"/>
</dbReference>
<dbReference type="SUPFAM" id="SSF69318">
    <property type="entry name" value="Integrin alpha N-terminal domain"/>
    <property type="match status" value="1"/>
</dbReference>
<dbReference type="InterPro" id="IPR011519">
    <property type="entry name" value="UnbV_ASPIC"/>
</dbReference>
<gene>
    <name evidence="2" type="ORF">METZ01_LOCUS461930</name>
</gene>
<feature type="domain" description="ASPIC/UnbV" evidence="1">
    <location>
        <begin position="96"/>
        <end position="152"/>
    </location>
</feature>
<sequence>SQNFFAVQKETDRNDSGRGLVILGDGKGNFESLPGHLSGVLVYGEQRGAAFADYNMDARIDLLVTQNGAKTKLYQNTNSKPGLRVRLRGPKNNPWAFGSKIRIQYNDGTMGPVREIQSGSGYWSQNSPIQVMGLKKEAKKVYIQWPDGSKTTEIVQGEKLIATYRSP</sequence>
<reference evidence="2" key="1">
    <citation type="submission" date="2018-05" db="EMBL/GenBank/DDBJ databases">
        <authorList>
            <person name="Lanie J.A."/>
            <person name="Ng W.-L."/>
            <person name="Kazmierczak K.M."/>
            <person name="Andrzejewski T.M."/>
            <person name="Davidsen T.M."/>
            <person name="Wayne K.J."/>
            <person name="Tettelin H."/>
            <person name="Glass J.I."/>
            <person name="Rusch D."/>
            <person name="Podicherti R."/>
            <person name="Tsui H.-C.T."/>
            <person name="Winkler M.E."/>
        </authorList>
    </citation>
    <scope>NUCLEOTIDE SEQUENCE</scope>
</reference>
<accession>A0A383AMD7</accession>
<name>A0A383AMD7_9ZZZZ</name>
<evidence type="ECO:0000259" key="1">
    <source>
        <dbReference type="Pfam" id="PF07593"/>
    </source>
</evidence>
<protein>
    <recommendedName>
        <fullName evidence="1">ASPIC/UnbV domain-containing protein</fullName>
    </recommendedName>
</protein>
<dbReference type="EMBL" id="UINC01193454">
    <property type="protein sequence ID" value="SVE09076.1"/>
    <property type="molecule type" value="Genomic_DNA"/>
</dbReference>
<dbReference type="PANTHER" id="PTHR16026:SF0">
    <property type="entry name" value="CARTILAGE ACIDIC PROTEIN 1"/>
    <property type="match status" value="1"/>
</dbReference>
<dbReference type="AlphaFoldDB" id="A0A383AMD7"/>